<dbReference type="EMBL" id="QBIY01013411">
    <property type="protein sequence ID" value="RXN05315.1"/>
    <property type="molecule type" value="Genomic_DNA"/>
</dbReference>
<organism evidence="5 6">
    <name type="scientific">Labeo rohita</name>
    <name type="common">Indian major carp</name>
    <name type="synonym">Cyprinus rohita</name>
    <dbReference type="NCBI Taxonomy" id="84645"/>
    <lineage>
        <taxon>Eukaryota</taxon>
        <taxon>Metazoa</taxon>
        <taxon>Chordata</taxon>
        <taxon>Craniata</taxon>
        <taxon>Vertebrata</taxon>
        <taxon>Euteleostomi</taxon>
        <taxon>Actinopterygii</taxon>
        <taxon>Neopterygii</taxon>
        <taxon>Teleostei</taxon>
        <taxon>Ostariophysi</taxon>
        <taxon>Cypriniformes</taxon>
        <taxon>Cyprinidae</taxon>
        <taxon>Labeoninae</taxon>
        <taxon>Labeonini</taxon>
        <taxon>Labeo</taxon>
    </lineage>
</organism>
<feature type="compositionally biased region" description="Low complexity" evidence="1">
    <location>
        <begin position="997"/>
        <end position="1007"/>
    </location>
</feature>
<feature type="domain" description="VWFA" evidence="2">
    <location>
        <begin position="371"/>
        <end position="512"/>
    </location>
</feature>
<dbReference type="InterPro" id="IPR036465">
    <property type="entry name" value="vWFA_dom_sf"/>
</dbReference>
<feature type="compositionally biased region" description="Polar residues" evidence="1">
    <location>
        <begin position="710"/>
        <end position="720"/>
    </location>
</feature>
<evidence type="ECO:0000259" key="3">
    <source>
        <dbReference type="PROSITE" id="PS51468"/>
    </source>
</evidence>
<reference evidence="5 6" key="1">
    <citation type="submission" date="2018-03" db="EMBL/GenBank/DDBJ databases">
        <title>Draft genome sequence of Rohu Carp (Labeo rohita).</title>
        <authorList>
            <person name="Das P."/>
            <person name="Kushwaha B."/>
            <person name="Joshi C.G."/>
            <person name="Kumar D."/>
            <person name="Nagpure N.S."/>
            <person name="Sahoo L."/>
            <person name="Das S.P."/>
            <person name="Bit A."/>
            <person name="Patnaik S."/>
            <person name="Meher P.K."/>
            <person name="Jayasankar P."/>
            <person name="Koringa P.G."/>
            <person name="Patel N.V."/>
            <person name="Hinsu A.T."/>
            <person name="Kumar R."/>
            <person name="Pandey M."/>
            <person name="Agarwal S."/>
            <person name="Srivastava S."/>
            <person name="Singh M."/>
            <person name="Iquebal M.A."/>
            <person name="Jaiswal S."/>
            <person name="Angadi U.B."/>
            <person name="Kumar N."/>
            <person name="Raza M."/>
            <person name="Shah T.M."/>
            <person name="Rai A."/>
            <person name="Jena J.K."/>
        </authorList>
    </citation>
    <scope>NUCLEOTIDE SEQUENCE [LARGE SCALE GENOMIC DNA]</scope>
    <source>
        <strain evidence="5">DASCIFA01</strain>
        <tissue evidence="5">Testis</tissue>
    </source>
</reference>
<dbReference type="InterPro" id="IPR013694">
    <property type="entry name" value="VIT"/>
</dbReference>
<dbReference type="Pfam" id="PF13768">
    <property type="entry name" value="VWA_3"/>
    <property type="match status" value="1"/>
</dbReference>
<dbReference type="InterPro" id="IPR002035">
    <property type="entry name" value="VWF_A"/>
</dbReference>
<proteinExistence type="predicted"/>
<dbReference type="Proteomes" id="UP000290572">
    <property type="component" value="Unassembled WGS sequence"/>
</dbReference>
<dbReference type="AlphaFoldDB" id="A0A498MGA6"/>
<comment type="caution">
    <text evidence="5">The sequence shown here is derived from an EMBL/GenBank/DDBJ whole genome shotgun (WGS) entry which is preliminary data.</text>
</comment>
<dbReference type="InterPro" id="IPR052627">
    <property type="entry name" value="VWA_domain-containing"/>
</dbReference>
<keyword evidence="6" id="KW-1185">Reference proteome</keyword>
<feature type="compositionally biased region" description="Polar residues" evidence="1">
    <location>
        <begin position="791"/>
        <end position="804"/>
    </location>
</feature>
<name>A0A498MGA6_LABRO</name>
<evidence type="ECO:0000256" key="1">
    <source>
        <dbReference type="SAM" id="MobiDB-lite"/>
    </source>
</evidence>
<feature type="region of interest" description="Disordered" evidence="1">
    <location>
        <begin position="777"/>
        <end position="804"/>
    </location>
</feature>
<evidence type="ECO:0000259" key="2">
    <source>
        <dbReference type="PROSITE" id="PS50234"/>
    </source>
</evidence>
<dbReference type="PANTHER" id="PTHR46299">
    <property type="entry name" value="VON WILLEBRAND FACTOR A DOMAIN-CONTAINING PROTEIN 5B2-RELATED"/>
    <property type="match status" value="1"/>
</dbReference>
<dbReference type="PROSITE" id="PS51468">
    <property type="entry name" value="VIT"/>
    <property type="match status" value="1"/>
</dbReference>
<dbReference type="PROSITE" id="PS50234">
    <property type="entry name" value="VWFA"/>
    <property type="match status" value="1"/>
</dbReference>
<evidence type="ECO:0000313" key="4">
    <source>
        <dbReference type="EMBL" id="RXN05315.1"/>
    </source>
</evidence>
<gene>
    <name evidence="4" type="ORF">ROHU_035625</name>
    <name evidence="5" type="ORF">ROHU_036880</name>
</gene>
<dbReference type="STRING" id="84645.A0A498MGA6"/>
<feature type="domain" description="VIT" evidence="3">
    <location>
        <begin position="1"/>
        <end position="153"/>
    </location>
</feature>
<feature type="region of interest" description="Disordered" evidence="1">
    <location>
        <begin position="682"/>
        <end position="727"/>
    </location>
</feature>
<dbReference type="PANTHER" id="PTHR46299:SF2">
    <property type="entry name" value="VON WILLEBRAND FACTOR A DOMAIN-CONTAINING PROTEIN 5B2"/>
    <property type="match status" value="1"/>
</dbReference>
<dbReference type="Pfam" id="PF13757">
    <property type="entry name" value="VIT_2"/>
    <property type="match status" value="1"/>
</dbReference>
<protein>
    <submittedName>
        <fullName evidence="5">von Willebrand factor A domain-containing 5B2</fullName>
    </submittedName>
</protein>
<dbReference type="Gene3D" id="3.40.50.410">
    <property type="entry name" value="von Willebrand factor, type A domain"/>
    <property type="match status" value="1"/>
</dbReference>
<feature type="compositionally biased region" description="Basic and acidic residues" evidence="1">
    <location>
        <begin position="780"/>
        <end position="790"/>
    </location>
</feature>
<accession>A0A498MGA6</accession>
<feature type="region of interest" description="Disordered" evidence="1">
    <location>
        <begin position="1101"/>
        <end position="1146"/>
    </location>
</feature>
<feature type="region of interest" description="Disordered" evidence="1">
    <location>
        <begin position="940"/>
        <end position="1007"/>
    </location>
</feature>
<evidence type="ECO:0000313" key="5">
    <source>
        <dbReference type="EMBL" id="RXN20121.1"/>
    </source>
</evidence>
<dbReference type="EMBL" id="QBIY01012650">
    <property type="protein sequence ID" value="RXN20121.1"/>
    <property type="molecule type" value="Genomic_DNA"/>
</dbReference>
<sequence>MPGLKNRTTWAPLLLKTSDITSCANGCSLGITAHLTYVNTDPEPVEGVFVYPLGEKEVVVGFEAVVSGRLVSVELQSRGKLEDCCLDCCPGSALHTQCGHSKEWGCCGGTGLEIQCSNGHLLLDEDLERNTFIVSTGQIGPLEIVSVVISTTLELPTLENGAIRLVYPTVLTPIVRARLQPGKSENGGKSEETSPTTCFGTVSGKQERMLGVGQQCTHALLTSTSTNLSSYQLSFQLLVRGACLLAGLESPTHALRADADPSAQSAYATYITLAEEHSCDRHLEIILHLSEPHSPLVTLERGRLTFSEYEQQIRARRDFIRFARKEAESEKRLEFIRRRYHKDLLLNPVLMLNFCPDLLSEPTELQQASRELIFLIDNSNTMTQHNINKIKEGMLVAIKSLPTRSMLNIAGICSTVRPLFSSSKPCTDSTVTQALEYIQKMRTDQGGANLWGALSWVYRQPVHRSCPRQLFILMDGTCNSVGRVLELVRRNACNLIKCLKKALEPVLTDVRIDWYVPDNVEALLSPNEIPPLYPGNCLIGYCTLYDVSGFRAQKTEVKPRPYRSRPRGSAGSVFEFSPSTSELLQPLVPPEERERDAVRECGVEGDFEEALREISREISSEFSCAHATDNAASPGGDTDYSTSDVRWRIQQDSYVQDQYVLTHCSLSSERAFSSVSPQAESSVLGMGSLPHGLERMEPTQSRGLSRWESPWTQNATSSGDTDCASGKAGKLLDESRRRQKALARSALAGRSFSSPQGDLDMHRLRRALEKVSFEQAIGGRLEESDTDTHSTSRGGLSHPSLTDSNGLLFPASPLDWDTFTDPECLFSAAPPGEFQASGAQCRSVIHGMLGGRAVSWEVRVDLSLLWDTESSAALQTNTGSWDEIIHQLTARSVIRDFENMAEKETDIEVERGPFRRYRMKAIQTSKSCGIVCMYTSFTTTDTNTRNQPQSTRHMGVQFGTRHSRRQKLCSVGLGRRPSSRASEETEDTHTSTGTGGSVSPSAVSSRSQRSVESFFGSKFNLGRLKGNNGKQAPLKPHCLSAETDRHIETDSPDYLPLVRLQLASGAFLLSESYSECIQIPLDRLKRASPYLSHRSSLSPPFRCTSPPTMSTRHIRDSWSEPVEEGSPKLVGGVTQADSGRGSETDTCEGPLLDPAEPHGEELAQIDVESSSWATAVALAWLEHRCAGFFVEWELVAAKADFWLKCQTLPEGVDLAGLRAAARQLFLLLRHWDENIKLNVLCYNPNNM</sequence>
<evidence type="ECO:0000313" key="6">
    <source>
        <dbReference type="Proteomes" id="UP000290572"/>
    </source>
</evidence>
<dbReference type="SUPFAM" id="SSF53300">
    <property type="entry name" value="vWA-like"/>
    <property type="match status" value="1"/>
</dbReference>